<dbReference type="Proteomes" id="UP001604277">
    <property type="component" value="Unassembled WGS sequence"/>
</dbReference>
<keyword evidence="2" id="KW-1185">Reference proteome</keyword>
<organism evidence="1 2">
    <name type="scientific">Forsythia ovata</name>
    <dbReference type="NCBI Taxonomy" id="205694"/>
    <lineage>
        <taxon>Eukaryota</taxon>
        <taxon>Viridiplantae</taxon>
        <taxon>Streptophyta</taxon>
        <taxon>Embryophyta</taxon>
        <taxon>Tracheophyta</taxon>
        <taxon>Spermatophyta</taxon>
        <taxon>Magnoliopsida</taxon>
        <taxon>eudicotyledons</taxon>
        <taxon>Gunneridae</taxon>
        <taxon>Pentapetalae</taxon>
        <taxon>asterids</taxon>
        <taxon>lamiids</taxon>
        <taxon>Lamiales</taxon>
        <taxon>Oleaceae</taxon>
        <taxon>Forsythieae</taxon>
        <taxon>Forsythia</taxon>
    </lineage>
</organism>
<protein>
    <submittedName>
        <fullName evidence="1">Uncharacterized protein</fullName>
    </submittedName>
</protein>
<dbReference type="EMBL" id="JBFOLJ010000009">
    <property type="protein sequence ID" value="KAL2509354.1"/>
    <property type="molecule type" value="Genomic_DNA"/>
</dbReference>
<name>A0ABD1T9D7_9LAMI</name>
<evidence type="ECO:0000313" key="1">
    <source>
        <dbReference type="EMBL" id="KAL2509354.1"/>
    </source>
</evidence>
<accession>A0ABD1T9D7</accession>
<gene>
    <name evidence="1" type="ORF">Fot_33001</name>
</gene>
<dbReference type="AlphaFoldDB" id="A0ABD1T9D7"/>
<evidence type="ECO:0000313" key="2">
    <source>
        <dbReference type="Proteomes" id="UP001604277"/>
    </source>
</evidence>
<reference evidence="2" key="1">
    <citation type="submission" date="2024-07" db="EMBL/GenBank/DDBJ databases">
        <title>Two chromosome-level genome assemblies of Korean endemic species Abeliophyllum distichum and Forsythia ovata (Oleaceae).</title>
        <authorList>
            <person name="Jang H."/>
        </authorList>
    </citation>
    <scope>NUCLEOTIDE SEQUENCE [LARGE SCALE GENOMIC DNA]</scope>
</reference>
<sequence length="266" mass="29342">MAVVLGCPSPDPKPNGCCPQTPVSGFSQSSHLSCPDSALDFTRMIKEKKESDNQPELIENENLEIEQSDISTCKKRKRRQLFQIWMSFNQEICDGSLQNQSGHAGSGIVKITLVFLQYLSDSMDNFPGFGEDEEVTGVAEVNSETRPQSQLPAFSGAFTSAQVRDVFETDIKHDNNSDRDGASTIFEETESIISIGEVMKSSVFSEDESSDNSLWIDLGQILLGSKNAGHPSKHKTASPSPPVWFFGQKNNWRTFPNLSNALVVEI</sequence>
<comment type="caution">
    <text evidence="1">The sequence shown here is derived from an EMBL/GenBank/DDBJ whole genome shotgun (WGS) entry which is preliminary data.</text>
</comment>
<proteinExistence type="predicted"/>